<reference evidence="5 6" key="1">
    <citation type="journal article" date="2009" name="Nature">
        <title>The Sorghum bicolor genome and the diversification of grasses.</title>
        <authorList>
            <person name="Paterson A.H."/>
            <person name="Bowers J.E."/>
            <person name="Bruggmann R."/>
            <person name="Dubchak I."/>
            <person name="Grimwood J."/>
            <person name="Gundlach H."/>
            <person name="Haberer G."/>
            <person name="Hellsten U."/>
            <person name="Mitros T."/>
            <person name="Poliakov A."/>
            <person name="Schmutz J."/>
            <person name="Spannagl M."/>
            <person name="Tang H."/>
            <person name="Wang X."/>
            <person name="Wicker T."/>
            <person name="Bharti A.K."/>
            <person name="Chapman J."/>
            <person name="Feltus F.A."/>
            <person name="Gowik U."/>
            <person name="Grigoriev I.V."/>
            <person name="Lyons E."/>
            <person name="Maher C.A."/>
            <person name="Martis M."/>
            <person name="Narechania A."/>
            <person name="Otillar R.P."/>
            <person name="Penning B.W."/>
            <person name="Salamov A.A."/>
            <person name="Wang Y."/>
            <person name="Zhang L."/>
            <person name="Carpita N.C."/>
            <person name="Freeling M."/>
            <person name="Gingle A.R."/>
            <person name="Hash C.T."/>
            <person name="Keller B."/>
            <person name="Klein P."/>
            <person name="Kresovich S."/>
            <person name="McCann M.C."/>
            <person name="Ming R."/>
            <person name="Peterson D.G."/>
            <person name="Mehboob-ur-Rahman"/>
            <person name="Ware D."/>
            <person name="Westhoff P."/>
            <person name="Mayer K.F."/>
            <person name="Messing J."/>
            <person name="Rokhsar D.S."/>
        </authorList>
    </citation>
    <scope>NUCLEOTIDE SEQUENCE [LARGE SCALE GENOMIC DNA]</scope>
    <source>
        <strain evidence="6">cv. BTx623</strain>
    </source>
</reference>
<feature type="domain" description="Sulfotransferase" evidence="4">
    <location>
        <begin position="10"/>
        <end position="181"/>
    </location>
</feature>
<dbReference type="OMA" id="IDEMHEG"/>
<dbReference type="EMBL" id="CM000765">
    <property type="protein sequence ID" value="KXG26148.1"/>
    <property type="molecule type" value="Genomic_DNA"/>
</dbReference>
<evidence type="ECO:0000313" key="5">
    <source>
        <dbReference type="EMBL" id="KXG26148.1"/>
    </source>
</evidence>
<comment type="similarity">
    <text evidence="1 3">Belongs to the sulfotransferase 1 family.</text>
</comment>
<dbReference type="SUPFAM" id="SSF52540">
    <property type="entry name" value="P-loop containing nucleoside triphosphate hydrolases"/>
    <property type="match status" value="1"/>
</dbReference>
<dbReference type="Gramene" id="KXG26148">
    <property type="protein sequence ID" value="KXG26148"/>
    <property type="gene ID" value="SORBI_3006G057500"/>
</dbReference>
<dbReference type="GO" id="GO:0008146">
    <property type="term" value="F:sulfotransferase activity"/>
    <property type="evidence" value="ECO:0007669"/>
    <property type="project" value="InterPro"/>
</dbReference>
<dbReference type="OrthoDB" id="692105at2759"/>
<reference evidence="6" key="2">
    <citation type="journal article" date="2018" name="Plant J.">
        <title>The Sorghum bicolor reference genome: improved assembly, gene annotations, a transcriptome atlas, and signatures of genome organization.</title>
        <authorList>
            <person name="McCormick R.F."/>
            <person name="Truong S.K."/>
            <person name="Sreedasyam A."/>
            <person name="Jenkins J."/>
            <person name="Shu S."/>
            <person name="Sims D."/>
            <person name="Kennedy M."/>
            <person name="Amirebrahimi M."/>
            <person name="Weers B.D."/>
            <person name="McKinley B."/>
            <person name="Mattison A."/>
            <person name="Morishige D.T."/>
            <person name="Grimwood J."/>
            <person name="Schmutz J."/>
            <person name="Mullet J.E."/>
        </authorList>
    </citation>
    <scope>NUCLEOTIDE SEQUENCE [LARGE SCALE GENOMIC DNA]</scope>
    <source>
        <strain evidence="6">cv. BTx623</strain>
    </source>
</reference>
<dbReference type="InterPro" id="IPR027417">
    <property type="entry name" value="P-loop_NTPase"/>
</dbReference>
<dbReference type="EC" id="2.8.2.-" evidence="3"/>
<accession>A0A1B6PKG1</accession>
<dbReference type="eggNOG" id="KOG1584">
    <property type="taxonomic scope" value="Eukaryota"/>
</dbReference>
<evidence type="ECO:0000259" key="4">
    <source>
        <dbReference type="Pfam" id="PF00685"/>
    </source>
</evidence>
<organism evidence="5 6">
    <name type="scientific">Sorghum bicolor</name>
    <name type="common">Sorghum</name>
    <name type="synonym">Sorghum vulgare</name>
    <dbReference type="NCBI Taxonomy" id="4558"/>
    <lineage>
        <taxon>Eukaryota</taxon>
        <taxon>Viridiplantae</taxon>
        <taxon>Streptophyta</taxon>
        <taxon>Embryophyta</taxon>
        <taxon>Tracheophyta</taxon>
        <taxon>Spermatophyta</taxon>
        <taxon>Magnoliopsida</taxon>
        <taxon>Liliopsida</taxon>
        <taxon>Poales</taxon>
        <taxon>Poaceae</taxon>
        <taxon>PACMAD clade</taxon>
        <taxon>Panicoideae</taxon>
        <taxon>Andropogonodae</taxon>
        <taxon>Andropogoneae</taxon>
        <taxon>Sorghinae</taxon>
        <taxon>Sorghum</taxon>
    </lineage>
</organism>
<gene>
    <name evidence="5" type="ORF">SORBI_3006G057500</name>
</gene>
<dbReference type="InParanoid" id="A0A1B6PKG1"/>
<dbReference type="Pfam" id="PF00685">
    <property type="entry name" value="Sulfotransfer_1"/>
    <property type="match status" value="1"/>
</dbReference>
<evidence type="ECO:0000256" key="3">
    <source>
        <dbReference type="RuleBase" id="RU361155"/>
    </source>
</evidence>
<keyword evidence="6" id="KW-1185">Reference proteome</keyword>
<dbReference type="AlphaFoldDB" id="A0A1B6PKG1"/>
<keyword evidence="2 3" id="KW-0808">Transferase</keyword>
<dbReference type="Proteomes" id="UP000000768">
    <property type="component" value="Chromosome 6"/>
</dbReference>
<name>A0A1B6PKG1_SORBI</name>
<dbReference type="InterPro" id="IPR000863">
    <property type="entry name" value="Sulfotransferase_dom"/>
</dbReference>
<sequence>MLFTTIQLAGREPKDMLVSVWHFARKIRPDLPFADLFEAACEGSCLSGPIWDHVLGYWNASKASPETVLFLRYEEMLRDPVSNVMKLARFLGRPFSPAEEEAGVAMDVVRLCSFEKLKVLEVNRIGSGSSSSSSLQGVREDAFVNNSYFRRGEAGDWANHMTPEMARRLDTAMEERLRGSGLSFA</sequence>
<proteinExistence type="inferred from homology"/>
<dbReference type="Gene3D" id="3.40.50.300">
    <property type="entry name" value="P-loop containing nucleotide triphosphate hydrolases"/>
    <property type="match status" value="1"/>
</dbReference>
<dbReference type="PANTHER" id="PTHR11783">
    <property type="entry name" value="SULFOTRANSFERASE SULT"/>
    <property type="match status" value="1"/>
</dbReference>
<evidence type="ECO:0000256" key="1">
    <source>
        <dbReference type="ARBA" id="ARBA00005771"/>
    </source>
</evidence>
<protein>
    <recommendedName>
        <fullName evidence="3">Sulfotransferase</fullName>
        <ecNumber evidence="3">2.8.2.-</ecNumber>
    </recommendedName>
</protein>
<evidence type="ECO:0000256" key="2">
    <source>
        <dbReference type="ARBA" id="ARBA00022679"/>
    </source>
</evidence>
<evidence type="ECO:0000313" key="6">
    <source>
        <dbReference type="Proteomes" id="UP000000768"/>
    </source>
</evidence>